<dbReference type="SUPFAM" id="SSF143414">
    <property type="entry name" value="CcmK-like"/>
    <property type="match status" value="1"/>
</dbReference>
<evidence type="ECO:0000256" key="2">
    <source>
        <dbReference type="ARBA" id="ARBA00024446"/>
    </source>
</evidence>
<dbReference type="PROSITE" id="PS51930">
    <property type="entry name" value="BMC_2"/>
    <property type="match status" value="1"/>
</dbReference>
<organism evidence="5 6">
    <name type="scientific">Paractinoplanes pyxinae</name>
    <dbReference type="NCBI Taxonomy" id="2997416"/>
    <lineage>
        <taxon>Bacteria</taxon>
        <taxon>Bacillati</taxon>
        <taxon>Actinomycetota</taxon>
        <taxon>Actinomycetes</taxon>
        <taxon>Micromonosporales</taxon>
        <taxon>Micromonosporaceae</taxon>
        <taxon>Paractinoplanes</taxon>
    </lineage>
</organism>
<evidence type="ECO:0000256" key="3">
    <source>
        <dbReference type="PROSITE-ProRule" id="PRU01278"/>
    </source>
</evidence>
<keyword evidence="2" id="KW-1283">Bacterial microcompartment</keyword>
<proteinExistence type="inferred from homology"/>
<name>A0ABT4BDF3_9ACTN</name>
<dbReference type="InterPro" id="IPR050575">
    <property type="entry name" value="BMC_shell"/>
</dbReference>
<comment type="caution">
    <text evidence="5">The sequence shown here is derived from an EMBL/GenBank/DDBJ whole genome shotgun (WGS) entry which is preliminary data.</text>
</comment>
<dbReference type="SMART" id="SM00877">
    <property type="entry name" value="BMC"/>
    <property type="match status" value="1"/>
</dbReference>
<dbReference type="Proteomes" id="UP001151002">
    <property type="component" value="Unassembled WGS sequence"/>
</dbReference>
<protein>
    <submittedName>
        <fullName evidence="5">BMC domain-containing protein</fullName>
    </submittedName>
</protein>
<comment type="similarity">
    <text evidence="3">Belongs to the bacterial microcompartments protein family.</text>
</comment>
<evidence type="ECO:0000313" key="5">
    <source>
        <dbReference type="EMBL" id="MCY1143638.1"/>
    </source>
</evidence>
<dbReference type="EMBL" id="JAPNTZ010000016">
    <property type="protein sequence ID" value="MCY1143638.1"/>
    <property type="molecule type" value="Genomic_DNA"/>
</dbReference>
<dbReference type="Pfam" id="PF00936">
    <property type="entry name" value="BMC"/>
    <property type="match status" value="1"/>
</dbReference>
<keyword evidence="6" id="KW-1185">Reference proteome</keyword>
<accession>A0ABT4BDF3</accession>
<reference evidence="5" key="1">
    <citation type="submission" date="2022-11" db="EMBL/GenBank/DDBJ databases">
        <authorList>
            <person name="Somphong A."/>
            <person name="Phongsopitanun W."/>
        </authorList>
    </citation>
    <scope>NUCLEOTIDE SEQUENCE</scope>
    <source>
        <strain evidence="5">Pm04-4</strain>
    </source>
</reference>
<comment type="subcellular location">
    <subcellularLocation>
        <location evidence="1">Bacterial microcompartment</location>
    </subcellularLocation>
</comment>
<dbReference type="Gene3D" id="3.30.70.1710">
    <property type="match status" value="1"/>
</dbReference>
<dbReference type="RefSeq" id="WP_267568170.1">
    <property type="nucleotide sequence ID" value="NZ_JAPNTZ010000016.1"/>
</dbReference>
<dbReference type="InterPro" id="IPR044872">
    <property type="entry name" value="CcmK/CsoS1_BMC"/>
</dbReference>
<feature type="domain" description="BMC" evidence="4">
    <location>
        <begin position="1"/>
        <end position="85"/>
    </location>
</feature>
<dbReference type="PANTHER" id="PTHR33941">
    <property type="entry name" value="PROPANEDIOL UTILIZATION PROTEIN PDUA"/>
    <property type="match status" value="1"/>
</dbReference>
<sequence>MAFLEAAGYIAAFDAAEAMSKAAAVSLGGLTKLGGGLVAVSVLGGLADVLEAIEVGEETVRATHQVEVRSVVFARPVAAVAAVARRPQLVGS</sequence>
<dbReference type="InterPro" id="IPR037233">
    <property type="entry name" value="CcmK-like_sf"/>
</dbReference>
<evidence type="ECO:0000256" key="1">
    <source>
        <dbReference type="ARBA" id="ARBA00024322"/>
    </source>
</evidence>
<evidence type="ECO:0000313" key="6">
    <source>
        <dbReference type="Proteomes" id="UP001151002"/>
    </source>
</evidence>
<evidence type="ECO:0000259" key="4">
    <source>
        <dbReference type="PROSITE" id="PS51930"/>
    </source>
</evidence>
<gene>
    <name evidence="5" type="ORF">OWR29_37030</name>
</gene>
<dbReference type="PANTHER" id="PTHR33941:SF11">
    <property type="entry name" value="BACTERIAL MICROCOMPARTMENT SHELL PROTEIN PDUJ"/>
    <property type="match status" value="1"/>
</dbReference>
<dbReference type="InterPro" id="IPR000249">
    <property type="entry name" value="BMC_dom"/>
</dbReference>